<dbReference type="PROSITE" id="PS00028">
    <property type="entry name" value="ZINC_FINGER_C2H2_1"/>
    <property type="match status" value="2"/>
</dbReference>
<gene>
    <name evidence="10" type="primary">LOC114452133</name>
</gene>
<evidence type="ECO:0000256" key="1">
    <source>
        <dbReference type="ARBA" id="ARBA00004123"/>
    </source>
</evidence>
<evidence type="ECO:0000256" key="4">
    <source>
        <dbReference type="ARBA" id="ARBA00022771"/>
    </source>
</evidence>
<feature type="region of interest" description="Disordered" evidence="7">
    <location>
        <begin position="207"/>
        <end position="332"/>
    </location>
</feature>
<dbReference type="PANTHER" id="PTHR23067">
    <property type="entry name" value="DOUBLE-STRANDED RNA-BINDING ZINC FINGER PROTEIN"/>
    <property type="match status" value="1"/>
</dbReference>
<evidence type="ECO:0000256" key="5">
    <source>
        <dbReference type="ARBA" id="ARBA00022833"/>
    </source>
</evidence>
<keyword evidence="4" id="KW-0863">Zinc-finger</keyword>
<protein>
    <submittedName>
        <fullName evidence="10">Zinc finger protein 385B-like</fullName>
    </submittedName>
</protein>
<feature type="compositionally biased region" description="Acidic residues" evidence="7">
    <location>
        <begin position="34"/>
        <end position="45"/>
    </location>
</feature>
<feature type="compositionally biased region" description="Low complexity" evidence="7">
    <location>
        <begin position="250"/>
        <end position="272"/>
    </location>
</feature>
<accession>A0A6P7KI64</accession>
<dbReference type="GeneID" id="114452133"/>
<comment type="subcellular location">
    <subcellularLocation>
        <location evidence="1">Nucleus</location>
    </subcellularLocation>
</comment>
<evidence type="ECO:0000256" key="6">
    <source>
        <dbReference type="ARBA" id="ARBA00023242"/>
    </source>
</evidence>
<dbReference type="InterPro" id="IPR003604">
    <property type="entry name" value="Matrin/U1-like-C_Znf_C2H2"/>
</dbReference>
<evidence type="ECO:0000256" key="7">
    <source>
        <dbReference type="SAM" id="MobiDB-lite"/>
    </source>
</evidence>
<dbReference type="GO" id="GO:0003676">
    <property type="term" value="F:nucleic acid binding"/>
    <property type="evidence" value="ECO:0007669"/>
    <property type="project" value="InterPro"/>
</dbReference>
<keyword evidence="5" id="KW-0862">Zinc</keyword>
<dbReference type="SUPFAM" id="SSF57667">
    <property type="entry name" value="beta-beta-alpha zinc fingers"/>
    <property type="match status" value="4"/>
</dbReference>
<dbReference type="InterPro" id="IPR036236">
    <property type="entry name" value="Znf_C2H2_sf"/>
</dbReference>
<dbReference type="AlphaFoldDB" id="A0A6P7KI64"/>
<dbReference type="Pfam" id="PF12874">
    <property type="entry name" value="zf-met"/>
    <property type="match status" value="4"/>
</dbReference>
<dbReference type="InParanoid" id="A0A6P7KI64"/>
<feature type="domain" description="C2H2-type" evidence="8">
    <location>
        <begin position="419"/>
        <end position="441"/>
    </location>
</feature>
<keyword evidence="3" id="KW-0677">Repeat</keyword>
<feature type="compositionally biased region" description="Polar residues" evidence="7">
    <location>
        <begin position="308"/>
        <end position="321"/>
    </location>
</feature>
<dbReference type="GO" id="GO:0008270">
    <property type="term" value="F:zinc ion binding"/>
    <property type="evidence" value="ECO:0007669"/>
    <property type="project" value="UniProtKB-KW"/>
</dbReference>
<organism evidence="9 10">
    <name type="scientific">Parambassis ranga</name>
    <name type="common">Indian glassy fish</name>
    <dbReference type="NCBI Taxonomy" id="210632"/>
    <lineage>
        <taxon>Eukaryota</taxon>
        <taxon>Metazoa</taxon>
        <taxon>Chordata</taxon>
        <taxon>Craniata</taxon>
        <taxon>Vertebrata</taxon>
        <taxon>Euteleostomi</taxon>
        <taxon>Actinopterygii</taxon>
        <taxon>Neopterygii</taxon>
        <taxon>Teleostei</taxon>
        <taxon>Neoteleostei</taxon>
        <taxon>Acanthomorphata</taxon>
        <taxon>Ovalentaria</taxon>
        <taxon>Ambassidae</taxon>
        <taxon>Parambassis</taxon>
    </lineage>
</organism>
<evidence type="ECO:0000313" key="9">
    <source>
        <dbReference type="Proteomes" id="UP000515145"/>
    </source>
</evidence>
<reference evidence="10" key="1">
    <citation type="submission" date="2025-08" db="UniProtKB">
        <authorList>
            <consortium name="RefSeq"/>
        </authorList>
    </citation>
    <scope>IDENTIFICATION</scope>
</reference>
<feature type="region of interest" description="Disordered" evidence="7">
    <location>
        <begin position="1"/>
        <end position="63"/>
    </location>
</feature>
<proteinExistence type="predicted"/>
<dbReference type="RefSeq" id="XP_028287071.1">
    <property type="nucleotide sequence ID" value="XM_028431270.1"/>
</dbReference>
<keyword evidence="2" id="KW-0479">Metal-binding</keyword>
<dbReference type="FunFam" id="3.30.160.60:FF:000121">
    <property type="entry name" value="zinc finger protein 385B isoform X1"/>
    <property type="match status" value="1"/>
</dbReference>
<dbReference type="OrthoDB" id="434647at2759"/>
<evidence type="ECO:0000256" key="3">
    <source>
        <dbReference type="ARBA" id="ARBA00022737"/>
    </source>
</evidence>
<keyword evidence="9" id="KW-1185">Reference proteome</keyword>
<dbReference type="Proteomes" id="UP000515145">
    <property type="component" value="Chromosome 19"/>
</dbReference>
<feature type="region of interest" description="Disordered" evidence="7">
    <location>
        <begin position="361"/>
        <end position="396"/>
    </location>
</feature>
<keyword evidence="6" id="KW-0539">Nucleus</keyword>
<dbReference type="GO" id="GO:0005634">
    <property type="term" value="C:nucleus"/>
    <property type="evidence" value="ECO:0007669"/>
    <property type="project" value="UniProtKB-SubCell"/>
</dbReference>
<dbReference type="SMART" id="SM00355">
    <property type="entry name" value="ZnF_C2H2"/>
    <property type="match status" value="4"/>
</dbReference>
<dbReference type="InterPro" id="IPR051845">
    <property type="entry name" value="Znf385"/>
</dbReference>
<evidence type="ECO:0000313" key="10">
    <source>
        <dbReference type="RefSeq" id="XP_028287071.1"/>
    </source>
</evidence>
<feature type="compositionally biased region" description="Polar residues" evidence="7">
    <location>
        <begin position="273"/>
        <end position="286"/>
    </location>
</feature>
<feature type="domain" description="C2H2-type" evidence="8">
    <location>
        <begin position="177"/>
        <end position="199"/>
    </location>
</feature>
<dbReference type="InterPro" id="IPR013087">
    <property type="entry name" value="Znf_C2H2_type"/>
</dbReference>
<sequence>MDNRGAVTPSHTDMKRPKNNDWLDTSPPPKSQEGQEEEGEEEDEEERRIEAGGLKAKRERRQGSGTATLCHVCNIQLNSSAQAQIHYRGKTHQRRLRRLAKAAGRHSQVHPLLGSLPMPGQALQTHAQLEHFLPLRVNGSSPLSLFPNFNTMDPVQKAVINHTFGVAPPKKKPIISCNICHLRFNSTTQAEAHYKGHKHARKLKALETQRNRQKNGHSQPTAGKGRDRERGTKGGATAATDSQWHDKTGPSTSSQPAQQQQPNNSQANSVAATPSSQPSSVESTLLHSPHPQLSDLPSNGPPEEGCSLATSSPPRSDPQGSSTGGEEEEDVKVDEVKESKNNMKHLHCPACKVTVNSSSQLDAHCSGSKHKQMLDGQHSNQSQRRAKMTSSPRPTCRIKQRMGSKNRAVVGVTKQPFHCELCQVSVNSETQLKQHMNSRRHKERLAGKPVKAKFTPYNKLQPNAVLATKLALQKQLAKALPAGFLTSPLNPAALCTMASGPLALRLPPGPTAIIQGPLISPSLFRPAPGPLRATHAPIIFSPY</sequence>
<dbReference type="SMART" id="SM00451">
    <property type="entry name" value="ZnF_U1"/>
    <property type="match status" value="4"/>
</dbReference>
<feature type="compositionally biased region" description="Polar residues" evidence="7">
    <location>
        <begin position="377"/>
        <end position="393"/>
    </location>
</feature>
<feature type="compositionally biased region" description="Basic and acidic residues" evidence="7">
    <location>
        <begin position="12"/>
        <end position="21"/>
    </location>
</feature>
<name>A0A6P7KI64_9TELE</name>
<dbReference type="PANTHER" id="PTHR23067:SF6">
    <property type="entry name" value="ZINC FINGER PROTEIN 385C"/>
    <property type="match status" value="1"/>
</dbReference>
<evidence type="ECO:0000259" key="8">
    <source>
        <dbReference type="PROSITE" id="PS00028"/>
    </source>
</evidence>
<evidence type="ECO:0000256" key="2">
    <source>
        <dbReference type="ARBA" id="ARBA00022723"/>
    </source>
</evidence>
<dbReference type="Gene3D" id="3.30.160.60">
    <property type="entry name" value="Classic Zinc Finger"/>
    <property type="match status" value="4"/>
</dbReference>